<dbReference type="InterPro" id="IPR046426">
    <property type="entry name" value="DAXX_histone-bd_sf"/>
</dbReference>
<dbReference type="Pfam" id="PF20920">
    <property type="entry name" value="DAXX_hist_bd"/>
    <property type="match status" value="1"/>
</dbReference>
<dbReference type="Gene3D" id="1.20.58.2170">
    <property type="match status" value="1"/>
</dbReference>
<feature type="region of interest" description="Disordered" evidence="24">
    <location>
        <begin position="13"/>
        <end position="55"/>
    </location>
</feature>
<evidence type="ECO:0000256" key="12">
    <source>
        <dbReference type="ARBA" id="ARBA00022553"/>
    </source>
</evidence>
<dbReference type="Pfam" id="PF03344">
    <property type="entry name" value="Daxx"/>
    <property type="match status" value="1"/>
</dbReference>
<dbReference type="GO" id="GO:0006334">
    <property type="term" value="P:nucleosome assembly"/>
    <property type="evidence" value="ECO:0007669"/>
    <property type="project" value="TreeGrafter"/>
</dbReference>
<evidence type="ECO:0000256" key="8">
    <source>
        <dbReference type="ARBA" id="ARBA00022454"/>
    </source>
</evidence>
<evidence type="ECO:0000256" key="5">
    <source>
        <dbReference type="ARBA" id="ARBA00004642"/>
    </source>
</evidence>
<evidence type="ECO:0000256" key="13">
    <source>
        <dbReference type="ARBA" id="ARBA00022703"/>
    </source>
</evidence>
<evidence type="ECO:0000259" key="25">
    <source>
        <dbReference type="Pfam" id="PF03344"/>
    </source>
</evidence>
<dbReference type="CDD" id="cd13150">
    <property type="entry name" value="DAXX_histone_binding"/>
    <property type="match status" value="1"/>
</dbReference>
<feature type="compositionally biased region" description="Basic and acidic residues" evidence="24">
    <location>
        <begin position="174"/>
        <end position="185"/>
    </location>
</feature>
<evidence type="ECO:0000256" key="21">
    <source>
        <dbReference type="ARBA" id="ARBA00023328"/>
    </source>
</evidence>
<evidence type="ECO:0000256" key="11">
    <source>
        <dbReference type="ARBA" id="ARBA00022499"/>
    </source>
</evidence>
<keyword evidence="9" id="KW-0963">Cytoplasm</keyword>
<reference evidence="27" key="1">
    <citation type="submission" date="2022-07" db="EMBL/GenBank/DDBJ databases">
        <title>Chromosome-level genome of Muraenolepis orangiensis.</title>
        <authorList>
            <person name="Kim J."/>
        </authorList>
    </citation>
    <scope>NUCLEOTIDE SEQUENCE</scope>
    <source>
        <strain evidence="27">KU_S4_2022</strain>
        <tissue evidence="27">Muscle</tissue>
    </source>
</reference>
<dbReference type="Gene3D" id="1.10.8.810">
    <property type="entry name" value="Daxx helical bundle domain"/>
    <property type="match status" value="1"/>
</dbReference>
<dbReference type="GO" id="GO:0006915">
    <property type="term" value="P:apoptotic process"/>
    <property type="evidence" value="ECO:0007669"/>
    <property type="project" value="UniProtKB-KW"/>
</dbReference>
<evidence type="ECO:0000256" key="10">
    <source>
        <dbReference type="ARBA" id="ARBA00022491"/>
    </source>
</evidence>
<evidence type="ECO:0000256" key="7">
    <source>
        <dbReference type="ARBA" id="ARBA00019298"/>
    </source>
</evidence>
<evidence type="ECO:0000256" key="16">
    <source>
        <dbReference type="ARBA" id="ARBA00023015"/>
    </source>
</evidence>
<dbReference type="GO" id="GO:0042981">
    <property type="term" value="P:regulation of apoptotic process"/>
    <property type="evidence" value="ECO:0007669"/>
    <property type="project" value="TreeGrafter"/>
</dbReference>
<evidence type="ECO:0000256" key="3">
    <source>
        <dbReference type="ARBA" id="ARBA00004584"/>
    </source>
</evidence>
<keyword evidence="11" id="KW-1017">Isopeptide bond</keyword>
<keyword evidence="19" id="KW-0143">Chaperone</keyword>
<dbReference type="FunFam" id="1.10.8.810:FF:000001">
    <property type="entry name" value="Death domain-associated protein 6"/>
    <property type="match status" value="1"/>
</dbReference>
<dbReference type="GO" id="GO:0003713">
    <property type="term" value="F:transcription coactivator activity"/>
    <property type="evidence" value="ECO:0007669"/>
    <property type="project" value="TreeGrafter"/>
</dbReference>
<evidence type="ECO:0000256" key="24">
    <source>
        <dbReference type="SAM" id="MobiDB-lite"/>
    </source>
</evidence>
<feature type="region of interest" description="Disordered" evidence="24">
    <location>
        <begin position="158"/>
        <end position="187"/>
    </location>
</feature>
<dbReference type="GO" id="GO:0050681">
    <property type="term" value="F:nuclear androgen receptor binding"/>
    <property type="evidence" value="ECO:0007669"/>
    <property type="project" value="TreeGrafter"/>
</dbReference>
<dbReference type="GO" id="GO:0000775">
    <property type="term" value="C:chromosome, centromeric region"/>
    <property type="evidence" value="ECO:0007669"/>
    <property type="project" value="UniProtKB-SubCell"/>
</dbReference>
<comment type="similarity">
    <text evidence="6">Belongs to the DAXX family.</text>
</comment>
<evidence type="ECO:0000256" key="20">
    <source>
        <dbReference type="ARBA" id="ARBA00023242"/>
    </source>
</evidence>
<dbReference type="InterPro" id="IPR038298">
    <property type="entry name" value="Daxx_N_sf"/>
</dbReference>
<evidence type="ECO:0000256" key="6">
    <source>
        <dbReference type="ARBA" id="ARBA00008592"/>
    </source>
</evidence>
<keyword evidence="17 23" id="KW-0175">Coiled coil</keyword>
<keyword evidence="13" id="KW-0053">Apoptosis</keyword>
<comment type="subcellular location">
    <subcellularLocation>
        <location evidence="3">Chromosome</location>
        <location evidence="3">Centromere</location>
    </subcellularLocation>
    <subcellularLocation>
        <location evidence="2">Cytoplasm</location>
    </subcellularLocation>
    <subcellularLocation>
        <location evidence="1">Nucleus</location>
        <location evidence="1">PML body</location>
    </subcellularLocation>
    <subcellularLocation>
        <location evidence="4">Nucleus</location>
        <location evidence="4">Nucleolus</location>
    </subcellularLocation>
    <subcellularLocation>
        <location evidence="5">Nucleus</location>
        <location evidence="5">Nucleoplasm</location>
    </subcellularLocation>
</comment>
<feature type="coiled-coil region" evidence="23">
    <location>
        <begin position="193"/>
        <end position="223"/>
    </location>
</feature>
<name>A0A9Q0EMA7_9TELE</name>
<dbReference type="OrthoDB" id="7492809at2759"/>
<dbReference type="InterPro" id="IPR031333">
    <property type="entry name" value="Daxx_N"/>
</dbReference>
<dbReference type="GO" id="GO:0042393">
    <property type="term" value="F:histone binding"/>
    <property type="evidence" value="ECO:0007669"/>
    <property type="project" value="InterPro"/>
</dbReference>
<dbReference type="GO" id="GO:0005737">
    <property type="term" value="C:cytoplasm"/>
    <property type="evidence" value="ECO:0007669"/>
    <property type="project" value="UniProtKB-SubCell"/>
</dbReference>
<dbReference type="GO" id="GO:0005730">
    <property type="term" value="C:nucleolus"/>
    <property type="evidence" value="ECO:0007669"/>
    <property type="project" value="UniProtKB-SubCell"/>
</dbReference>
<evidence type="ECO:0000256" key="17">
    <source>
        <dbReference type="ARBA" id="ARBA00023054"/>
    </source>
</evidence>
<evidence type="ECO:0000256" key="23">
    <source>
        <dbReference type="SAM" id="Coils"/>
    </source>
</evidence>
<evidence type="ECO:0000256" key="14">
    <source>
        <dbReference type="ARBA" id="ARBA00022843"/>
    </source>
</evidence>
<sequence>MAVAPASMTERIIILDDDDEVSPQPSHPSPAAVSSSTTKRRSNRATPLKATEATPTHITESPFASAKKDCHVLQVENQRLFDEFVAWCSPLTKDCPEVLAFLHTKHTKASPLFLESVEFRNALGRCLTRTQANRAKTFVYINEMCTLLRQHSMLGNGLAGTGEELPSTSGLQEEQQRGEAEEKTKGRASRKQIAYLENLLKVYNDEIRRLQEKEMSLNDLEAEDSGYIQEDKLKHKMMKIYNKLCELKGCHNLTGRVIEQRLCYSSTRYPEINKKIERFINSPEARRNPPDYPDIRQLVQRANQRHSLGLTSKQLSQMAQEAFRETGSRMQERRHLDLVYNFGSHLTDDYNATRDPALVDPSLLRKLRSNREVALTNLEEPDIEEEILASEQHAGQGDDEEENGDLQAEGAKTITNGSVMGSEEEGERNTTVTQGGEEENGGKVTEGVASGLGPLSDSDVTDLSPLSEKVEPSPLGVCSPSRSPAPRPPSRALSDQTTATATVKGEPAEMSSDRTSVVPVSASKPTRDTADLSPPAANGASLPASPVTTNQDSSTATCDLLSANGKALPLCLRRITKERKRRREEETRKSLMHTIISDSDLDLVSSSHSTPPPKRNKVNVATQCDPDEVIVLSDSE</sequence>
<evidence type="ECO:0000259" key="26">
    <source>
        <dbReference type="Pfam" id="PF20920"/>
    </source>
</evidence>
<evidence type="ECO:0000256" key="22">
    <source>
        <dbReference type="ARBA" id="ARBA00029641"/>
    </source>
</evidence>
<feature type="domain" description="Daxx histone-binding" evidence="26">
    <location>
        <begin position="301"/>
        <end position="380"/>
    </location>
</feature>
<evidence type="ECO:0000256" key="1">
    <source>
        <dbReference type="ARBA" id="ARBA00004322"/>
    </source>
</evidence>
<gene>
    <name evidence="27" type="ORF">NHX12_023550</name>
</gene>
<evidence type="ECO:0000256" key="4">
    <source>
        <dbReference type="ARBA" id="ARBA00004604"/>
    </source>
</evidence>
<feature type="domain" description="Daxx N-terminal Rassf1C-interacting" evidence="25">
    <location>
        <begin position="63"/>
        <end position="153"/>
    </location>
</feature>
<dbReference type="GO" id="GO:0003714">
    <property type="term" value="F:transcription corepressor activity"/>
    <property type="evidence" value="ECO:0007669"/>
    <property type="project" value="TreeGrafter"/>
</dbReference>
<comment type="caution">
    <text evidence="27">The sequence shown here is derived from an EMBL/GenBank/DDBJ whole genome shotgun (WGS) entry which is preliminary data.</text>
</comment>
<keyword evidence="21" id="KW-0137">Centromere</keyword>
<protein>
    <recommendedName>
        <fullName evidence="7">Death domain-associated protein 6</fullName>
    </recommendedName>
    <alternativeName>
        <fullName evidence="22">Daxx</fullName>
    </alternativeName>
</protein>
<feature type="region of interest" description="Disordered" evidence="24">
    <location>
        <begin position="579"/>
        <end position="621"/>
    </location>
</feature>
<evidence type="ECO:0000256" key="9">
    <source>
        <dbReference type="ARBA" id="ARBA00022490"/>
    </source>
</evidence>
<keyword evidence="10" id="KW-0678">Repressor</keyword>
<keyword evidence="14" id="KW-0832">Ubl conjugation</keyword>
<feature type="region of interest" description="Disordered" evidence="24">
    <location>
        <begin position="414"/>
        <end position="554"/>
    </location>
</feature>
<evidence type="ECO:0000256" key="2">
    <source>
        <dbReference type="ARBA" id="ARBA00004496"/>
    </source>
</evidence>
<dbReference type="CDD" id="cd13151">
    <property type="entry name" value="DAXX_helical_bundle"/>
    <property type="match status" value="1"/>
</dbReference>
<evidence type="ECO:0000313" key="28">
    <source>
        <dbReference type="Proteomes" id="UP001148018"/>
    </source>
</evidence>
<dbReference type="EMBL" id="JANIIK010000039">
    <property type="protein sequence ID" value="KAJ3609023.1"/>
    <property type="molecule type" value="Genomic_DNA"/>
</dbReference>
<evidence type="ECO:0000256" key="15">
    <source>
        <dbReference type="ARBA" id="ARBA00022853"/>
    </source>
</evidence>
<organism evidence="27 28">
    <name type="scientific">Muraenolepis orangiensis</name>
    <name type="common">Patagonian moray cod</name>
    <dbReference type="NCBI Taxonomy" id="630683"/>
    <lineage>
        <taxon>Eukaryota</taxon>
        <taxon>Metazoa</taxon>
        <taxon>Chordata</taxon>
        <taxon>Craniata</taxon>
        <taxon>Vertebrata</taxon>
        <taxon>Euteleostomi</taxon>
        <taxon>Actinopterygii</taxon>
        <taxon>Neopterygii</taxon>
        <taxon>Teleostei</taxon>
        <taxon>Neoteleostei</taxon>
        <taxon>Acanthomorphata</taxon>
        <taxon>Zeiogadaria</taxon>
        <taxon>Gadariae</taxon>
        <taxon>Gadiformes</taxon>
        <taxon>Muraenolepidoidei</taxon>
        <taxon>Muraenolepididae</taxon>
        <taxon>Muraenolepis</taxon>
    </lineage>
</organism>
<keyword evidence="20" id="KW-0539">Nucleus</keyword>
<dbReference type="PANTHER" id="PTHR12766:SF7">
    <property type="entry name" value="DEATH DOMAIN-ASSOCIATED PROTEIN 6"/>
    <property type="match status" value="1"/>
</dbReference>
<evidence type="ECO:0000313" key="27">
    <source>
        <dbReference type="EMBL" id="KAJ3609023.1"/>
    </source>
</evidence>
<keyword evidence="28" id="KW-1185">Reference proteome</keyword>
<dbReference type="InterPro" id="IPR046378">
    <property type="entry name" value="DAXX_histone-bd"/>
</dbReference>
<keyword evidence="12" id="KW-0597">Phosphoprotein</keyword>
<keyword evidence="18" id="KW-0804">Transcription</keyword>
<keyword evidence="15" id="KW-0156">Chromatin regulator</keyword>
<evidence type="ECO:0000256" key="19">
    <source>
        <dbReference type="ARBA" id="ARBA00023186"/>
    </source>
</evidence>
<accession>A0A9Q0EMA7</accession>
<keyword evidence="16" id="KW-0805">Transcription regulation</keyword>
<evidence type="ECO:0000256" key="18">
    <source>
        <dbReference type="ARBA" id="ARBA00023163"/>
    </source>
</evidence>
<keyword evidence="8" id="KW-0158">Chromosome</keyword>
<proteinExistence type="inferred from homology"/>
<dbReference type="PANTHER" id="PTHR12766">
    <property type="entry name" value="DEATH DOMAIN-ASSOCIATED PROTEIN 6 DAXX"/>
    <property type="match status" value="1"/>
</dbReference>
<dbReference type="Proteomes" id="UP001148018">
    <property type="component" value="Unassembled WGS sequence"/>
</dbReference>
<dbReference type="AlphaFoldDB" id="A0A9Q0EMA7"/>
<dbReference type="FunFam" id="1.20.58.2170:FF:000001">
    <property type="entry name" value="Death domain-associated protein 6"/>
    <property type="match status" value="1"/>
</dbReference>
<dbReference type="GO" id="GO:0016605">
    <property type="term" value="C:PML body"/>
    <property type="evidence" value="ECO:0007669"/>
    <property type="project" value="UniProtKB-SubCell"/>
</dbReference>